<evidence type="ECO:0000313" key="2">
    <source>
        <dbReference type="EMBL" id="AEA11535.1"/>
    </source>
</evidence>
<proteinExistence type="predicted"/>
<accession>F2L0Y6</accession>
<dbReference type="Proteomes" id="UP000008138">
    <property type="component" value="Chromosome"/>
</dbReference>
<dbReference type="EMBL" id="CP002590">
    <property type="protein sequence ID" value="AEA11535.1"/>
    <property type="molecule type" value="Genomic_DNA"/>
</dbReference>
<organism evidence="2 3">
    <name type="scientific">Thermoproteus uzoniensis (strain 768-20)</name>
    <dbReference type="NCBI Taxonomy" id="999630"/>
    <lineage>
        <taxon>Archaea</taxon>
        <taxon>Thermoproteota</taxon>
        <taxon>Thermoprotei</taxon>
        <taxon>Thermoproteales</taxon>
        <taxon>Thermoproteaceae</taxon>
        <taxon>Thermoproteus</taxon>
    </lineage>
</organism>
<dbReference type="AlphaFoldDB" id="F2L0Y6"/>
<keyword evidence="3" id="KW-1185">Reference proteome</keyword>
<reference evidence="2 3" key="1">
    <citation type="journal article" date="2011" name="J. Bacteriol.">
        <title>Complete genome sequence of the thermoacidophilic crenarchaeon Thermoproteus uzoniensis 768-20.</title>
        <authorList>
            <person name="Mardanov A.V."/>
            <person name="Gumerov V.M."/>
            <person name="Beletsky A.V."/>
            <person name="Prokofeva M.I."/>
            <person name="Bonch-Osmolovskaya E.A."/>
            <person name="Ravin N.V."/>
            <person name="Skryabin K.G."/>
        </authorList>
    </citation>
    <scope>NUCLEOTIDE SEQUENCE [LARGE SCALE GENOMIC DNA]</scope>
    <source>
        <strain evidence="2 3">768-20</strain>
    </source>
</reference>
<dbReference type="Pfam" id="PF13559">
    <property type="entry name" value="DUF4129"/>
    <property type="match status" value="1"/>
</dbReference>
<reference key="2">
    <citation type="submission" date="2011-03" db="EMBL/GenBank/DDBJ databases">
        <title>Complete genome sequence of the thermoacidophilic crenarchaeon Thermoproteus uzoniensis 768-20.</title>
        <authorList>
            <person name="Mardanov A.V."/>
            <person name="Gumerov V.M."/>
            <person name="Beletsky A.V."/>
            <person name="Prokofeva M.I."/>
            <person name="Bonch-Osmolovskaya E.A."/>
            <person name="Ravin N.V."/>
            <person name="Skryabin K.G."/>
        </authorList>
    </citation>
    <scope>NUCLEOTIDE SEQUENCE</scope>
    <source>
        <strain>768-20</strain>
    </source>
</reference>
<dbReference type="STRING" id="999630.TUZN_0029"/>
<dbReference type="RefSeq" id="WP_013678871.1">
    <property type="nucleotide sequence ID" value="NC_015315.1"/>
</dbReference>
<gene>
    <name evidence="2" type="ordered locus">TUZN_0029</name>
</gene>
<dbReference type="eggNOG" id="arCOG02487">
    <property type="taxonomic scope" value="Archaea"/>
</dbReference>
<dbReference type="OrthoDB" id="29269at2157"/>
<dbReference type="KEGG" id="tuz:TUZN_0029"/>
<dbReference type="InterPro" id="IPR025403">
    <property type="entry name" value="TgpA-like_C"/>
</dbReference>
<evidence type="ECO:0000259" key="1">
    <source>
        <dbReference type="Pfam" id="PF13559"/>
    </source>
</evidence>
<dbReference type="HOGENOM" id="CLU_592676_0_0_2"/>
<feature type="domain" description="Protein-glutamine gamma-glutamyltransferase-like C-terminal" evidence="1">
    <location>
        <begin position="398"/>
        <end position="455"/>
    </location>
</feature>
<sequence>MRRLALALSTAVVLLLLALHKPLGPVLSAPQSLQQLAELVKSNPDLLSEALRFISELHLNVTLPTAAGPRTTSITLTLNASQAVAGSYLEASGALTSGGRPLGGQPVVIYVDGVATALAVTGPDGKYLAIFKLAAYKSTVNVTAAYLPQPGSAYGPSTASVQLPVIYNATELVIEAPREVLWGAPLNITIYQSPPVPRSVILSISNGTWKVVLTRHIVYAATFDVPTSVLTPGNYTVIARAEGAGAYAPATASIVVRIVAELPKIDISAPPIAVAGAPLEVALSVQPRLNASLSIDGRPYAGAIPLEVPTGFVAVSVTTPPSPPYWASSASVEVFVLNPLQISAAIAVVLLAVKMASRLPRRSGVAAATVEMAAAPQRTFATEAGEALEMLAKAFFKLGERSGVRYKRTMTYREYAKAVERHAADRDCLWRLVRLAERAVYSPNPLDRAEIEAARPCIERL</sequence>
<dbReference type="GeneID" id="10359584"/>
<protein>
    <recommendedName>
        <fullName evidence="1">Protein-glutamine gamma-glutamyltransferase-like C-terminal domain-containing protein</fullName>
    </recommendedName>
</protein>
<name>F2L0Y6_THEU7</name>
<evidence type="ECO:0000313" key="3">
    <source>
        <dbReference type="Proteomes" id="UP000008138"/>
    </source>
</evidence>